<gene>
    <name evidence="2" type="ORF">Q9L42_006120</name>
</gene>
<dbReference type="EMBL" id="CP157743">
    <property type="protein sequence ID" value="XBS21697.1"/>
    <property type="molecule type" value="Genomic_DNA"/>
</dbReference>
<name>A0AAU7NXG9_9GAMM</name>
<evidence type="ECO:0000313" key="3">
    <source>
        <dbReference type="Proteomes" id="UP001225378"/>
    </source>
</evidence>
<dbReference type="KEGG" id="mech:Q9L42_006120"/>
<reference evidence="2 3" key="1">
    <citation type="journal article" date="2024" name="Microbiology">
        <title>Methylomarinum rosea sp. nov., a novel halophilic methanotrophic bacterium from the hypersaline Lake Elton.</title>
        <authorList>
            <person name="Suleimanov R.Z."/>
            <person name="Oshkin I.Y."/>
            <person name="Danilova O.V."/>
            <person name="Suzina N.E."/>
            <person name="Dedysh S.N."/>
        </authorList>
    </citation>
    <scope>NUCLEOTIDE SEQUENCE [LARGE SCALE GENOMIC DNA]</scope>
    <source>
        <strain evidence="2 3">Ch1-1</strain>
    </source>
</reference>
<evidence type="ECO:0008006" key="4">
    <source>
        <dbReference type="Google" id="ProtNLM"/>
    </source>
</evidence>
<dbReference type="PROSITE" id="PS51257">
    <property type="entry name" value="PROKAR_LIPOPROTEIN"/>
    <property type="match status" value="1"/>
</dbReference>
<proteinExistence type="predicted"/>
<feature type="chain" id="PRO_5043526385" description="Lipoprotein" evidence="1">
    <location>
        <begin position="22"/>
        <end position="146"/>
    </location>
</feature>
<feature type="signal peptide" evidence="1">
    <location>
        <begin position="1"/>
        <end position="21"/>
    </location>
</feature>
<protein>
    <recommendedName>
        <fullName evidence="4">Lipoprotein</fullName>
    </recommendedName>
</protein>
<evidence type="ECO:0000256" key="1">
    <source>
        <dbReference type="SAM" id="SignalP"/>
    </source>
</evidence>
<keyword evidence="3" id="KW-1185">Reference proteome</keyword>
<sequence length="146" mass="16686">MKKTNLTIKMFVALAAVFVFAGALSGCSEDKPKVVAKKAEHNPFDHSHGADVTDLVKHKFEHDFAEQCVEREIKNSVNKTEDRKRYAKPCLCIATYMMKDLTAVEAEKFLQEHKDTQSLRIRFENAAYHCLQQKSQPKSPQLFGKR</sequence>
<dbReference type="AlphaFoldDB" id="A0AAU7NXG9"/>
<organism evidence="2 3">
    <name type="scientific">Methylomarinum roseum</name>
    <dbReference type="NCBI Taxonomy" id="3067653"/>
    <lineage>
        <taxon>Bacteria</taxon>
        <taxon>Pseudomonadati</taxon>
        <taxon>Pseudomonadota</taxon>
        <taxon>Gammaproteobacteria</taxon>
        <taxon>Methylococcales</taxon>
        <taxon>Methylococcaceae</taxon>
        <taxon>Methylomarinum</taxon>
    </lineage>
</organism>
<keyword evidence="1" id="KW-0732">Signal</keyword>
<dbReference type="Proteomes" id="UP001225378">
    <property type="component" value="Chromosome"/>
</dbReference>
<accession>A0AAU7NXG9</accession>
<dbReference type="RefSeq" id="WP_305909305.1">
    <property type="nucleotide sequence ID" value="NZ_CP157743.1"/>
</dbReference>
<evidence type="ECO:0000313" key="2">
    <source>
        <dbReference type="EMBL" id="XBS21697.1"/>
    </source>
</evidence>